<comment type="caution">
    <text evidence="2">The sequence shown here is derived from an EMBL/GenBank/DDBJ whole genome shotgun (WGS) entry which is preliminary data.</text>
</comment>
<evidence type="ECO:0000313" key="2">
    <source>
        <dbReference type="EMBL" id="ETD24129.1"/>
    </source>
</evidence>
<sequence length="232" mass="26072">MREIVLVNSKPFRDIKTLVVNEIVHFPLHSALIEAHISPANPKRDIQALIFTSKHAIKALAKEIDSRPQMSEFYQIPSFVIGAGSAQSLQKYNFTLEYISPDSHGEGFANELVEKLKGKNALYIRAKKIVSRLDERLSEAKVSLKQVIAYENKTKILPQELKPAPRSIVIFTAPSNYYSFVQNFGWDGSYVAIAIGMTTFGVLAKEITRYVAPKQSIESCVEFAQEIAHIYP</sequence>
<feature type="domain" description="Tetrapyrrole biosynthesis uroporphyrinogen III synthase" evidence="1">
    <location>
        <begin position="41"/>
        <end position="222"/>
    </location>
</feature>
<evidence type="ECO:0000259" key="1">
    <source>
        <dbReference type="Pfam" id="PF02602"/>
    </source>
</evidence>
<dbReference type="eggNOG" id="COG1587">
    <property type="taxonomic scope" value="Bacteria"/>
</dbReference>
<keyword evidence="3" id="KW-1185">Reference proteome</keyword>
<dbReference type="InterPro" id="IPR003754">
    <property type="entry name" value="4pyrrol_synth_uPrphyn_synth"/>
</dbReference>
<dbReference type="Gene3D" id="3.40.50.10090">
    <property type="match status" value="2"/>
</dbReference>
<dbReference type="SUPFAM" id="SSF69618">
    <property type="entry name" value="HemD-like"/>
    <property type="match status" value="1"/>
</dbReference>
<dbReference type="InterPro" id="IPR036108">
    <property type="entry name" value="4pyrrol_syn_uPrphyn_synt_sf"/>
</dbReference>
<dbReference type="EMBL" id="AZJI01000004">
    <property type="protein sequence ID" value="ETD24129.1"/>
    <property type="molecule type" value="Genomic_DNA"/>
</dbReference>
<dbReference type="Proteomes" id="UP000018731">
    <property type="component" value="Unassembled WGS sequence"/>
</dbReference>
<evidence type="ECO:0000313" key="3">
    <source>
        <dbReference type="Proteomes" id="UP000018731"/>
    </source>
</evidence>
<dbReference type="GO" id="GO:0004852">
    <property type="term" value="F:uroporphyrinogen-III synthase activity"/>
    <property type="evidence" value="ECO:0007669"/>
    <property type="project" value="InterPro"/>
</dbReference>
<organism evidence="2 3">
    <name type="scientific">Helicobacter macacae MIT 99-5501</name>
    <dbReference type="NCBI Taxonomy" id="1357400"/>
    <lineage>
        <taxon>Bacteria</taxon>
        <taxon>Pseudomonadati</taxon>
        <taxon>Campylobacterota</taxon>
        <taxon>Epsilonproteobacteria</taxon>
        <taxon>Campylobacterales</taxon>
        <taxon>Helicobacteraceae</taxon>
        <taxon>Helicobacter</taxon>
    </lineage>
</organism>
<dbReference type="HOGENOM" id="CLU_080916_0_0_7"/>
<dbReference type="AlphaFoldDB" id="V8C9U1"/>
<protein>
    <recommendedName>
        <fullName evidence="1">Tetrapyrrole biosynthesis uroporphyrinogen III synthase domain-containing protein</fullName>
    </recommendedName>
</protein>
<dbReference type="OrthoDB" id="5328023at2"/>
<reference evidence="2 3" key="1">
    <citation type="journal article" date="2014" name="Genome Announc.">
        <title>Draft genome sequences of six enterohepatic helicobacter species isolated from humans and one from rhesus macaques.</title>
        <authorList>
            <person name="Shen Z."/>
            <person name="Sheh A."/>
            <person name="Young S.K."/>
            <person name="Abouelliel A."/>
            <person name="Ward D.V."/>
            <person name="Earl A.M."/>
            <person name="Fox J.G."/>
        </authorList>
    </citation>
    <scope>NUCLEOTIDE SEQUENCE [LARGE SCALE GENOMIC DNA]</scope>
    <source>
        <strain evidence="2 3">MIT 99-5501</strain>
    </source>
</reference>
<dbReference type="PATRIC" id="fig|1357400.3.peg.1215"/>
<dbReference type="Pfam" id="PF02602">
    <property type="entry name" value="HEM4"/>
    <property type="match status" value="1"/>
</dbReference>
<dbReference type="STRING" id="1357400.HMPREF2086_00877"/>
<accession>V8C9U1</accession>
<dbReference type="GO" id="GO:0033014">
    <property type="term" value="P:tetrapyrrole biosynthetic process"/>
    <property type="evidence" value="ECO:0007669"/>
    <property type="project" value="InterPro"/>
</dbReference>
<gene>
    <name evidence="2" type="ORF">HMPREF2086_00877</name>
</gene>
<dbReference type="RefSeq" id="WP_023927600.1">
    <property type="nucleotide sequence ID" value="NZ_KI669454.1"/>
</dbReference>
<name>V8C9U1_9HELI</name>
<proteinExistence type="predicted"/>